<feature type="non-terminal residue" evidence="3">
    <location>
        <position position="1"/>
    </location>
</feature>
<sequence>SAAPPLRSPFTVPFSLFLFFSLAQISFSQFLFFFSLLLCHHSVAPPLRRHHSVAPPSPHLLQRLRKPWLPPTPQPQPVTPPTLQPQPVTPPTPQPQPHHQSPPNRTRSHSTSGRDLRSSVVRGPPGATKRWIGVMLP</sequence>
<accession>A0A0S3SIH8</accession>
<evidence type="ECO:0000256" key="2">
    <source>
        <dbReference type="SAM" id="Phobius"/>
    </source>
</evidence>
<reference evidence="3 4" key="1">
    <citation type="journal article" date="2015" name="Sci. Rep.">
        <title>The power of single molecule real-time sequencing technology in the de novo assembly of a eukaryotic genome.</title>
        <authorList>
            <person name="Sakai H."/>
            <person name="Naito K."/>
            <person name="Ogiso-Tanaka E."/>
            <person name="Takahashi Y."/>
            <person name="Iseki K."/>
            <person name="Muto C."/>
            <person name="Satou K."/>
            <person name="Teruya K."/>
            <person name="Shiroma A."/>
            <person name="Shimoji M."/>
            <person name="Hirano T."/>
            <person name="Itoh T."/>
            <person name="Kaga A."/>
            <person name="Tomooka N."/>
        </authorList>
    </citation>
    <scope>NUCLEOTIDE SEQUENCE [LARGE SCALE GENOMIC DNA]</scope>
    <source>
        <strain evidence="4">cv. Shumari</strain>
    </source>
</reference>
<dbReference type="Proteomes" id="UP000291084">
    <property type="component" value="Chromosome 7"/>
</dbReference>
<feature type="transmembrane region" description="Helical" evidence="2">
    <location>
        <begin position="14"/>
        <end position="39"/>
    </location>
</feature>
<protein>
    <submittedName>
        <fullName evidence="3">Uncharacterized protein</fullName>
    </submittedName>
</protein>
<keyword evidence="2" id="KW-0812">Transmembrane</keyword>
<keyword evidence="4" id="KW-1185">Reference proteome</keyword>
<organism evidence="3 4">
    <name type="scientific">Vigna angularis var. angularis</name>
    <dbReference type="NCBI Taxonomy" id="157739"/>
    <lineage>
        <taxon>Eukaryota</taxon>
        <taxon>Viridiplantae</taxon>
        <taxon>Streptophyta</taxon>
        <taxon>Embryophyta</taxon>
        <taxon>Tracheophyta</taxon>
        <taxon>Spermatophyta</taxon>
        <taxon>Magnoliopsida</taxon>
        <taxon>eudicotyledons</taxon>
        <taxon>Gunneridae</taxon>
        <taxon>Pentapetalae</taxon>
        <taxon>rosids</taxon>
        <taxon>fabids</taxon>
        <taxon>Fabales</taxon>
        <taxon>Fabaceae</taxon>
        <taxon>Papilionoideae</taxon>
        <taxon>50 kb inversion clade</taxon>
        <taxon>NPAAA clade</taxon>
        <taxon>indigoferoid/millettioid clade</taxon>
        <taxon>Phaseoleae</taxon>
        <taxon>Vigna</taxon>
    </lineage>
</organism>
<name>A0A0S3SIH8_PHAAN</name>
<feature type="region of interest" description="Disordered" evidence="1">
    <location>
        <begin position="47"/>
        <end position="137"/>
    </location>
</feature>
<feature type="compositionally biased region" description="Pro residues" evidence="1">
    <location>
        <begin position="68"/>
        <end position="96"/>
    </location>
</feature>
<dbReference type="EMBL" id="AP015040">
    <property type="protein sequence ID" value="BAT92626.1"/>
    <property type="molecule type" value="Genomic_DNA"/>
</dbReference>
<evidence type="ECO:0000256" key="1">
    <source>
        <dbReference type="SAM" id="MobiDB-lite"/>
    </source>
</evidence>
<keyword evidence="2" id="KW-0472">Membrane</keyword>
<evidence type="ECO:0000313" key="3">
    <source>
        <dbReference type="EMBL" id="BAT92626.1"/>
    </source>
</evidence>
<keyword evidence="2" id="KW-1133">Transmembrane helix</keyword>
<dbReference type="AlphaFoldDB" id="A0A0S3SIH8"/>
<evidence type="ECO:0000313" key="4">
    <source>
        <dbReference type="Proteomes" id="UP000291084"/>
    </source>
</evidence>
<gene>
    <name evidence="3" type="primary">Vigan.07G139600</name>
    <name evidence="3" type="ORF">VIGAN_07139600</name>
</gene>
<proteinExistence type="predicted"/>